<proteinExistence type="predicted"/>
<accession>A0ABW4EG53</accession>
<evidence type="ECO:0000313" key="2">
    <source>
        <dbReference type="EMBL" id="MFD1509153.1"/>
    </source>
</evidence>
<feature type="signal peptide" evidence="1">
    <location>
        <begin position="1"/>
        <end position="19"/>
    </location>
</feature>
<dbReference type="Pfam" id="PF06226">
    <property type="entry name" value="DUF1007"/>
    <property type="match status" value="1"/>
</dbReference>
<organism evidence="2 3">
    <name type="scientific">Lacimonas salitolerans</name>
    <dbReference type="NCBI Taxonomy" id="1323750"/>
    <lineage>
        <taxon>Bacteria</taxon>
        <taxon>Pseudomonadati</taxon>
        <taxon>Pseudomonadota</taxon>
        <taxon>Alphaproteobacteria</taxon>
        <taxon>Rhodobacterales</taxon>
        <taxon>Paracoccaceae</taxon>
        <taxon>Lacimonas</taxon>
    </lineage>
</organism>
<dbReference type="RefSeq" id="WP_379914353.1">
    <property type="nucleotide sequence ID" value="NZ_JBHUDD010000046.1"/>
</dbReference>
<protein>
    <submittedName>
        <fullName evidence="2">DUF1007 family protein</fullName>
    </submittedName>
</protein>
<sequence length="205" mass="22212">MMRSAAALALALLPGMAQAHPHIFVDTTLRLVTDASGQITGVEVVWTYDELFSLLILEDMGLDTDYDGVLTPPELEQLQGFDMNWIEGYHGDLFASRDGADLSLGPPQPRSTAFDDGKITSVHFRTIAAPGEKVTLRAYDPTFYTAYDLTGGVAAPEGCEVRINRPDLDAAYAAVEEELKDMPPDPEDYPPVGDLFADTVVVTCG</sequence>
<reference evidence="3" key="1">
    <citation type="journal article" date="2019" name="Int. J. Syst. Evol. Microbiol.">
        <title>The Global Catalogue of Microorganisms (GCM) 10K type strain sequencing project: providing services to taxonomists for standard genome sequencing and annotation.</title>
        <authorList>
            <consortium name="The Broad Institute Genomics Platform"/>
            <consortium name="The Broad Institute Genome Sequencing Center for Infectious Disease"/>
            <person name="Wu L."/>
            <person name="Ma J."/>
        </authorList>
    </citation>
    <scope>NUCLEOTIDE SEQUENCE [LARGE SCALE GENOMIC DNA]</scope>
    <source>
        <strain evidence="3">CGMCC 1.12477</strain>
    </source>
</reference>
<dbReference type="InterPro" id="IPR010412">
    <property type="entry name" value="DUF1007"/>
</dbReference>
<dbReference type="EMBL" id="JBHUDD010000046">
    <property type="protein sequence ID" value="MFD1509153.1"/>
    <property type="molecule type" value="Genomic_DNA"/>
</dbReference>
<comment type="caution">
    <text evidence="2">The sequence shown here is derived from an EMBL/GenBank/DDBJ whole genome shotgun (WGS) entry which is preliminary data.</text>
</comment>
<keyword evidence="3" id="KW-1185">Reference proteome</keyword>
<keyword evidence="1" id="KW-0732">Signal</keyword>
<gene>
    <name evidence="2" type="ORF">ACFTOW_07035</name>
</gene>
<name>A0ABW4EG53_9RHOB</name>
<evidence type="ECO:0000313" key="3">
    <source>
        <dbReference type="Proteomes" id="UP001597186"/>
    </source>
</evidence>
<evidence type="ECO:0000256" key="1">
    <source>
        <dbReference type="SAM" id="SignalP"/>
    </source>
</evidence>
<feature type="chain" id="PRO_5045418955" evidence="1">
    <location>
        <begin position="20"/>
        <end position="205"/>
    </location>
</feature>
<dbReference type="Proteomes" id="UP001597186">
    <property type="component" value="Unassembled WGS sequence"/>
</dbReference>